<dbReference type="PANTHER" id="PTHR30373:SF8">
    <property type="entry name" value="BLL7265 PROTEIN"/>
    <property type="match status" value="1"/>
</dbReference>
<keyword evidence="1" id="KW-0812">Transmembrane</keyword>
<protein>
    <recommendedName>
        <fullName evidence="2">TPM domain-containing protein</fullName>
    </recommendedName>
</protein>
<dbReference type="PANTHER" id="PTHR30373">
    <property type="entry name" value="UPF0603 PROTEIN YGCG"/>
    <property type="match status" value="1"/>
</dbReference>
<evidence type="ECO:0000256" key="1">
    <source>
        <dbReference type="SAM" id="Phobius"/>
    </source>
</evidence>
<dbReference type="RefSeq" id="WP_281045010.1">
    <property type="nucleotide sequence ID" value="NZ_JARYGZ010000001.1"/>
</dbReference>
<accession>A0ABT6N375</accession>
<comment type="caution">
    <text evidence="3">The sequence shown here is derived from an EMBL/GenBank/DDBJ whole genome shotgun (WGS) entry which is preliminary data.</text>
</comment>
<reference evidence="3" key="1">
    <citation type="submission" date="2023-04" db="EMBL/GenBank/DDBJ databases">
        <title>Sphingomonas sp. MAHUQ-71 isolated from rice field.</title>
        <authorList>
            <person name="Huq M.A."/>
        </authorList>
    </citation>
    <scope>NUCLEOTIDE SEQUENCE</scope>
    <source>
        <strain evidence="3">MAHUQ-71</strain>
    </source>
</reference>
<dbReference type="Proteomes" id="UP001160625">
    <property type="component" value="Unassembled WGS sequence"/>
</dbReference>
<evidence type="ECO:0000313" key="4">
    <source>
        <dbReference type="Proteomes" id="UP001160625"/>
    </source>
</evidence>
<gene>
    <name evidence="3" type="ORF">QGN17_13610</name>
</gene>
<sequence length="225" mass="24318">MTSVTFSAADQQRIAAAVTAAEASSDGEIVTVLAAESDSYNDVVLHWAVLALFLAVAIVAAMPGRLILLLDMAVGGWVPWTAGELIAILLFGLAVQFLVARWLFGIRPIRLALTPDGTKARRVRRRALLLFRLATENRTRARTGVLLYLSLAEHRAEIIADAAINAKVTPETWGEAMAALIEAVKDDRPGDGMVASIEKIGQVLAEHFPRSADDTNELPDRLILL</sequence>
<dbReference type="EMBL" id="JARYGZ010000001">
    <property type="protein sequence ID" value="MDH7639766.1"/>
    <property type="molecule type" value="Genomic_DNA"/>
</dbReference>
<organism evidence="3 4">
    <name type="scientific">Sphingomonas oryzagri</name>
    <dbReference type="NCBI Taxonomy" id="3042314"/>
    <lineage>
        <taxon>Bacteria</taxon>
        <taxon>Pseudomonadati</taxon>
        <taxon>Pseudomonadota</taxon>
        <taxon>Alphaproteobacteria</taxon>
        <taxon>Sphingomonadales</taxon>
        <taxon>Sphingomonadaceae</taxon>
        <taxon>Sphingomonas</taxon>
    </lineage>
</organism>
<feature type="transmembrane region" description="Helical" evidence="1">
    <location>
        <begin position="82"/>
        <end position="104"/>
    </location>
</feature>
<dbReference type="Gene3D" id="3.10.310.50">
    <property type="match status" value="1"/>
</dbReference>
<name>A0ABT6N375_9SPHN</name>
<feature type="domain" description="TPM" evidence="2">
    <location>
        <begin position="137"/>
        <end position="202"/>
    </location>
</feature>
<keyword evidence="1" id="KW-0472">Membrane</keyword>
<evidence type="ECO:0000259" key="2">
    <source>
        <dbReference type="Pfam" id="PF04536"/>
    </source>
</evidence>
<feature type="transmembrane region" description="Helical" evidence="1">
    <location>
        <begin position="43"/>
        <end position="62"/>
    </location>
</feature>
<keyword evidence="4" id="KW-1185">Reference proteome</keyword>
<keyword evidence="1" id="KW-1133">Transmembrane helix</keyword>
<evidence type="ECO:0000313" key="3">
    <source>
        <dbReference type="EMBL" id="MDH7639766.1"/>
    </source>
</evidence>
<proteinExistence type="predicted"/>
<dbReference type="Pfam" id="PF04536">
    <property type="entry name" value="TPM_phosphatase"/>
    <property type="match status" value="1"/>
</dbReference>
<dbReference type="InterPro" id="IPR007621">
    <property type="entry name" value="TPM_dom"/>
</dbReference>